<gene>
    <name evidence="1" type="ORF">CLUMA_CG016863</name>
</gene>
<proteinExistence type="predicted"/>
<sequence>MSTKHDARLCGKILGASPFSIIHVVEEHDENTQKVLSEFNFSKSNDPFMIMSADILILDTKNFKCVNPKAFVTLRRVTINVFHVDLLRTTQFVG</sequence>
<evidence type="ECO:0000313" key="1">
    <source>
        <dbReference type="EMBL" id="CRL03259.1"/>
    </source>
</evidence>
<reference evidence="1 2" key="1">
    <citation type="submission" date="2015-04" db="EMBL/GenBank/DDBJ databases">
        <authorList>
            <person name="Syromyatnikov M.Y."/>
            <person name="Popov V.N."/>
        </authorList>
    </citation>
    <scope>NUCLEOTIDE SEQUENCE [LARGE SCALE GENOMIC DNA]</scope>
</reference>
<protein>
    <submittedName>
        <fullName evidence="1">CLUMA_CG016863, isoform A</fullName>
    </submittedName>
</protein>
<organism evidence="1 2">
    <name type="scientific">Clunio marinus</name>
    <dbReference type="NCBI Taxonomy" id="568069"/>
    <lineage>
        <taxon>Eukaryota</taxon>
        <taxon>Metazoa</taxon>
        <taxon>Ecdysozoa</taxon>
        <taxon>Arthropoda</taxon>
        <taxon>Hexapoda</taxon>
        <taxon>Insecta</taxon>
        <taxon>Pterygota</taxon>
        <taxon>Neoptera</taxon>
        <taxon>Endopterygota</taxon>
        <taxon>Diptera</taxon>
        <taxon>Nematocera</taxon>
        <taxon>Chironomoidea</taxon>
        <taxon>Chironomidae</taxon>
        <taxon>Clunio</taxon>
    </lineage>
</organism>
<evidence type="ECO:0000313" key="2">
    <source>
        <dbReference type="Proteomes" id="UP000183832"/>
    </source>
</evidence>
<accession>A0A1J1ISP7</accession>
<dbReference type="Proteomes" id="UP000183832">
    <property type="component" value="Unassembled WGS sequence"/>
</dbReference>
<dbReference type="EMBL" id="CVRI01000059">
    <property type="protein sequence ID" value="CRL03259.1"/>
    <property type="molecule type" value="Genomic_DNA"/>
</dbReference>
<name>A0A1J1ISP7_9DIPT</name>
<keyword evidence="2" id="KW-1185">Reference proteome</keyword>
<dbReference type="AlphaFoldDB" id="A0A1J1ISP7"/>